<protein>
    <submittedName>
        <fullName evidence="1">Uncharacterized protein</fullName>
    </submittedName>
</protein>
<organism evidence="1 2">
    <name type="scientific">Thelephora ganbajun</name>
    <name type="common">Ganba fungus</name>
    <dbReference type="NCBI Taxonomy" id="370292"/>
    <lineage>
        <taxon>Eukaryota</taxon>
        <taxon>Fungi</taxon>
        <taxon>Dikarya</taxon>
        <taxon>Basidiomycota</taxon>
        <taxon>Agaricomycotina</taxon>
        <taxon>Agaricomycetes</taxon>
        <taxon>Thelephorales</taxon>
        <taxon>Thelephoraceae</taxon>
        <taxon>Thelephora</taxon>
    </lineage>
</organism>
<reference evidence="1" key="1">
    <citation type="submission" date="2019-10" db="EMBL/GenBank/DDBJ databases">
        <authorList>
            <consortium name="DOE Joint Genome Institute"/>
            <person name="Kuo A."/>
            <person name="Miyauchi S."/>
            <person name="Kiss E."/>
            <person name="Drula E."/>
            <person name="Kohler A."/>
            <person name="Sanchez-Garcia M."/>
            <person name="Andreopoulos B."/>
            <person name="Barry K.W."/>
            <person name="Bonito G."/>
            <person name="Buee M."/>
            <person name="Carver A."/>
            <person name="Chen C."/>
            <person name="Cichocki N."/>
            <person name="Clum A."/>
            <person name="Culley D."/>
            <person name="Crous P.W."/>
            <person name="Fauchery L."/>
            <person name="Girlanda M."/>
            <person name="Hayes R."/>
            <person name="Keri Z."/>
            <person name="Labutti K."/>
            <person name="Lipzen A."/>
            <person name="Lombard V."/>
            <person name="Magnuson J."/>
            <person name="Maillard F."/>
            <person name="Morin E."/>
            <person name="Murat C."/>
            <person name="Nolan M."/>
            <person name="Ohm R."/>
            <person name="Pangilinan J."/>
            <person name="Pereira M."/>
            <person name="Perotto S."/>
            <person name="Peter M."/>
            <person name="Riley R."/>
            <person name="Sitrit Y."/>
            <person name="Stielow B."/>
            <person name="Szollosi G."/>
            <person name="Zifcakova L."/>
            <person name="Stursova M."/>
            <person name="Spatafora J.W."/>
            <person name="Tedersoo L."/>
            <person name="Vaario L.-M."/>
            <person name="Yamada A."/>
            <person name="Yan M."/>
            <person name="Wang P."/>
            <person name="Xu J."/>
            <person name="Bruns T."/>
            <person name="Baldrian P."/>
            <person name="Vilgalys R."/>
            <person name="Henrissat B."/>
            <person name="Grigoriev I.V."/>
            <person name="Hibbett D."/>
            <person name="Nagy L.G."/>
            <person name="Martin F.M."/>
        </authorList>
    </citation>
    <scope>NUCLEOTIDE SEQUENCE</scope>
    <source>
        <strain evidence="1">P2</strain>
    </source>
</reference>
<proteinExistence type="predicted"/>
<name>A0ACB6ZAA5_THEGA</name>
<reference evidence="1" key="2">
    <citation type="journal article" date="2020" name="Nat. Commun.">
        <title>Large-scale genome sequencing of mycorrhizal fungi provides insights into the early evolution of symbiotic traits.</title>
        <authorList>
            <person name="Miyauchi S."/>
            <person name="Kiss E."/>
            <person name="Kuo A."/>
            <person name="Drula E."/>
            <person name="Kohler A."/>
            <person name="Sanchez-Garcia M."/>
            <person name="Morin E."/>
            <person name="Andreopoulos B."/>
            <person name="Barry K.W."/>
            <person name="Bonito G."/>
            <person name="Buee M."/>
            <person name="Carver A."/>
            <person name="Chen C."/>
            <person name="Cichocki N."/>
            <person name="Clum A."/>
            <person name="Culley D."/>
            <person name="Crous P.W."/>
            <person name="Fauchery L."/>
            <person name="Girlanda M."/>
            <person name="Hayes R.D."/>
            <person name="Keri Z."/>
            <person name="LaButti K."/>
            <person name="Lipzen A."/>
            <person name="Lombard V."/>
            <person name="Magnuson J."/>
            <person name="Maillard F."/>
            <person name="Murat C."/>
            <person name="Nolan M."/>
            <person name="Ohm R.A."/>
            <person name="Pangilinan J."/>
            <person name="Pereira M.F."/>
            <person name="Perotto S."/>
            <person name="Peter M."/>
            <person name="Pfister S."/>
            <person name="Riley R."/>
            <person name="Sitrit Y."/>
            <person name="Stielow J.B."/>
            <person name="Szollosi G."/>
            <person name="Zifcakova L."/>
            <person name="Stursova M."/>
            <person name="Spatafora J.W."/>
            <person name="Tedersoo L."/>
            <person name="Vaario L.M."/>
            <person name="Yamada A."/>
            <person name="Yan M."/>
            <person name="Wang P."/>
            <person name="Xu J."/>
            <person name="Bruns T."/>
            <person name="Baldrian P."/>
            <person name="Vilgalys R."/>
            <person name="Dunand C."/>
            <person name="Henrissat B."/>
            <person name="Grigoriev I.V."/>
            <person name="Hibbett D."/>
            <person name="Nagy L.G."/>
            <person name="Martin F.M."/>
        </authorList>
    </citation>
    <scope>NUCLEOTIDE SEQUENCE</scope>
    <source>
        <strain evidence="1">P2</strain>
    </source>
</reference>
<keyword evidence="2" id="KW-1185">Reference proteome</keyword>
<evidence type="ECO:0000313" key="2">
    <source>
        <dbReference type="Proteomes" id="UP000886501"/>
    </source>
</evidence>
<dbReference type="EMBL" id="MU118055">
    <property type="protein sequence ID" value="KAF9646527.1"/>
    <property type="molecule type" value="Genomic_DNA"/>
</dbReference>
<comment type="caution">
    <text evidence="1">The sequence shown here is derived from an EMBL/GenBank/DDBJ whole genome shotgun (WGS) entry which is preliminary data.</text>
</comment>
<accession>A0ACB6ZAA5</accession>
<gene>
    <name evidence="1" type="ORF">BDM02DRAFT_3118457</name>
</gene>
<dbReference type="Proteomes" id="UP000886501">
    <property type="component" value="Unassembled WGS sequence"/>
</dbReference>
<evidence type="ECO:0000313" key="1">
    <source>
        <dbReference type="EMBL" id="KAF9646527.1"/>
    </source>
</evidence>
<sequence>MAVETFSNCEYRMGLPVVYSQSCLLLFVHVTDAPEGLPDISPVKTPLKGARSGYEHYKHIQAHDGYWHRGYSGQTFLIPNHRVPRHISCLFIHRSRELESSNLYFSGSWQERVAIRYFSCAAYRQERHGNREDVLTP</sequence>